<feature type="domain" description="SEA" evidence="9">
    <location>
        <begin position="656"/>
        <end position="766"/>
    </location>
</feature>
<dbReference type="FunFam" id="2.10.25.10:FF:000038">
    <property type="entry name" value="Fibrillin 2"/>
    <property type="match status" value="1"/>
</dbReference>
<dbReference type="GO" id="GO:0005044">
    <property type="term" value="F:scavenger receptor activity"/>
    <property type="evidence" value="ECO:0007669"/>
    <property type="project" value="InterPro"/>
</dbReference>
<keyword evidence="4 6" id="KW-1015">Disulfide bond</keyword>
<dbReference type="Gene3D" id="2.170.300.10">
    <property type="entry name" value="Tie2 ligand-binding domain superfamily"/>
    <property type="match status" value="3"/>
</dbReference>
<dbReference type="InterPro" id="IPR013783">
    <property type="entry name" value="Ig-like_fold"/>
</dbReference>
<dbReference type="InterPro" id="IPR009030">
    <property type="entry name" value="Growth_fac_rcpt_cys_sf"/>
</dbReference>
<dbReference type="GeneID" id="118412281"/>
<feature type="disulfide bond" evidence="6">
    <location>
        <begin position="310"/>
        <end position="320"/>
    </location>
</feature>
<dbReference type="SMART" id="SM00179">
    <property type="entry name" value="EGF_CA"/>
    <property type="match status" value="2"/>
</dbReference>
<dbReference type="OrthoDB" id="409374at2759"/>
<keyword evidence="3" id="KW-0677">Repeat</keyword>
<keyword evidence="5" id="KW-0325">Glycoprotein</keyword>
<keyword evidence="2" id="KW-0732">Signal</keyword>
<evidence type="ECO:0000256" key="7">
    <source>
        <dbReference type="SAM" id="MobiDB-lite"/>
    </source>
</evidence>
<dbReference type="InterPro" id="IPR036179">
    <property type="entry name" value="Ig-like_dom_sf"/>
</dbReference>
<dbReference type="InterPro" id="IPR000152">
    <property type="entry name" value="EGF-type_Asp/Asn_hydroxyl_site"/>
</dbReference>
<feature type="domain" description="EGF-like" evidence="10">
    <location>
        <begin position="121"/>
        <end position="151"/>
    </location>
</feature>
<dbReference type="PROSITE" id="PS01187">
    <property type="entry name" value="EGF_CA"/>
    <property type="match status" value="1"/>
</dbReference>
<dbReference type="CDD" id="cd00054">
    <property type="entry name" value="EGF_CA"/>
    <property type="match status" value="1"/>
</dbReference>
<dbReference type="InterPro" id="IPR007110">
    <property type="entry name" value="Ig-like_dom"/>
</dbReference>
<dbReference type="Pfam" id="PF00053">
    <property type="entry name" value="EGF_laminin"/>
    <property type="match status" value="3"/>
</dbReference>
<evidence type="ECO:0000259" key="10">
    <source>
        <dbReference type="PROSITE" id="PS50026"/>
    </source>
</evidence>
<dbReference type="GO" id="GO:0005509">
    <property type="term" value="F:calcium ion binding"/>
    <property type="evidence" value="ECO:0007669"/>
    <property type="project" value="InterPro"/>
</dbReference>
<evidence type="ECO:0000313" key="12">
    <source>
        <dbReference type="Proteomes" id="UP000001554"/>
    </source>
</evidence>
<name>A0A9J7KVU2_BRAFL</name>
<dbReference type="AlphaFoldDB" id="A0A9J7KVU2"/>
<dbReference type="Gene3D" id="3.30.70.960">
    <property type="entry name" value="SEA domain"/>
    <property type="match status" value="1"/>
</dbReference>
<feature type="disulfide bond" evidence="6">
    <location>
        <begin position="284"/>
        <end position="293"/>
    </location>
</feature>
<protein>
    <submittedName>
        <fullName evidence="13">Multiple epidermal growth factor-like domains protein 11</fullName>
    </submittedName>
</protein>
<dbReference type="InterPro" id="IPR049883">
    <property type="entry name" value="NOTCH1_EGF-like"/>
</dbReference>
<dbReference type="Gene3D" id="2.60.40.10">
    <property type="entry name" value="Immunoglobulins"/>
    <property type="match status" value="1"/>
</dbReference>
<sequence>MGWHGNKCQGNICPYQPPQYSSEHYTDEFHWPYCIPCHCNQDNTESCHPWGGHCECNPGWGGVNCDTICAEGFWGKGCTTLCDCAGSHCDPVDGRCLCPAGYTGSRCNETCPEGQYGSGCAESCSCENGGRCSPLDGSCTCLAGYEGKFCGSLCLPGWTGYRCNEPCAKGMYGLRCNSTCECQNESWCNPANGTCTCRPGFTGVKCDMPCQNMTYGQDCAMRCNCSDHANSCDRQTGQCVCKEGWRGERCDSNCAPNRWGANCAQTCTCENSGTCHATLGTCECPLGYMGDRCQTACPEGRFGYQCKGVCSERCQNDASCNTITGECICAPGFTGPFCSERCPGGYYGDQCSQVCSCQNGTCDNVDGSCTCLPGWTGSDCAQKCPSGRWGQNCRQTCDHCRNDASCLPWDGTCICTAGWAGPQCAEACPAGYYGENCNSACNCVHGACDHIRGTCTCDAGWTGSVCNFDVNECTRQDNECNDNAICHNSPGSYRCVCRPGYVGDGRECQPNSVRPVILRPLPILERETEDNVLFSCRYEYSPSAGGRNVFVTWLKGDIVLFLGELKRIDDERFTINYGDGMSDLTIRQTRLSDSGPYTCLINSVPPTNSTGILNIKCPEGSYGSECKVCPCQHGREMCDPYNGCLPCKDEQACKRVLKTFDGSIRITSESWRPELADKTTTDNQKLAGVVEYGLNEIYRKSPLSGDYLHAKVKQFSEGSVVSDFTLYFRPGADVRAEDVGEQLDRVVNIGGLKVDQTANGIEGDSAKRDGPDRNGDDDRDGDGDGRPIKAGAVAGAVIGVALIVLLVVLAFLAFRYLRLRKRPTEPTVSYDRGTTSIGADNPVYENMPGAMAAPLPGVQVHKGEHLMYMNNPLYDQVNGMVAPEKAAGMDLSPPGAEAPPPYEENPAELQQLTEEEQLKLKQKAAEAGYPE</sequence>
<organism evidence="12 13">
    <name type="scientific">Branchiostoma floridae</name>
    <name type="common">Florida lancelet</name>
    <name type="synonym">Amphioxus</name>
    <dbReference type="NCBI Taxonomy" id="7739"/>
    <lineage>
        <taxon>Eukaryota</taxon>
        <taxon>Metazoa</taxon>
        <taxon>Chordata</taxon>
        <taxon>Cephalochordata</taxon>
        <taxon>Leptocardii</taxon>
        <taxon>Amphioxiformes</taxon>
        <taxon>Branchiostomatidae</taxon>
        <taxon>Branchiostoma</taxon>
    </lineage>
</organism>
<feature type="compositionally biased region" description="Basic and acidic residues" evidence="7">
    <location>
        <begin position="764"/>
        <end position="786"/>
    </location>
</feature>
<feature type="domain" description="Ig-like" evidence="11">
    <location>
        <begin position="515"/>
        <end position="609"/>
    </location>
</feature>
<evidence type="ECO:0000313" key="13">
    <source>
        <dbReference type="RefSeq" id="XP_035670935.1"/>
    </source>
</evidence>
<feature type="disulfide bond" evidence="6">
    <location>
        <begin position="329"/>
        <end position="338"/>
    </location>
</feature>
<evidence type="ECO:0000259" key="11">
    <source>
        <dbReference type="PROSITE" id="PS50835"/>
    </source>
</evidence>
<keyword evidence="8" id="KW-0812">Transmembrane</keyword>
<dbReference type="Pfam" id="PF07645">
    <property type="entry name" value="EGF_CA"/>
    <property type="match status" value="1"/>
</dbReference>
<dbReference type="SUPFAM" id="SSF48726">
    <property type="entry name" value="Immunoglobulin"/>
    <property type="match status" value="1"/>
</dbReference>
<dbReference type="PROSITE" id="PS50835">
    <property type="entry name" value="IG_LIKE"/>
    <property type="match status" value="1"/>
</dbReference>
<reference evidence="13" key="1">
    <citation type="journal article" date="2016" name="Genome Biol. Evol.">
        <title>Conserved non-coding elements in the most distant genera of cephalochordates: the Goldilocks principle.</title>
        <authorList>
            <person name="Yue J.X."/>
            <person name="Kozmikova I."/>
            <person name="Ono H."/>
            <person name="Nossa C.W."/>
            <person name="Kozmik Z."/>
            <person name="Putnam N.H."/>
            <person name="Yu J.K."/>
            <person name="Holland L.Z."/>
        </authorList>
    </citation>
    <scope>NUCLEOTIDE SEQUENCE</scope>
</reference>
<dbReference type="OMA" id="CECQNES"/>
<evidence type="ECO:0000256" key="6">
    <source>
        <dbReference type="PROSITE-ProRule" id="PRU00076"/>
    </source>
</evidence>
<feature type="region of interest" description="Disordered" evidence="7">
    <location>
        <begin position="758"/>
        <end position="786"/>
    </location>
</feature>
<dbReference type="InterPro" id="IPR018097">
    <property type="entry name" value="EGF_Ca-bd_CS"/>
</dbReference>
<feature type="domain" description="EGF-like" evidence="10">
    <location>
        <begin position="469"/>
        <end position="509"/>
    </location>
</feature>
<dbReference type="InterPro" id="IPR001881">
    <property type="entry name" value="EGF-like_Ca-bd_dom"/>
</dbReference>
<dbReference type="InterPro" id="IPR013032">
    <property type="entry name" value="EGF-like_CS"/>
</dbReference>
<evidence type="ECO:0000256" key="8">
    <source>
        <dbReference type="SAM" id="Phobius"/>
    </source>
</evidence>
<keyword evidence="12" id="KW-1185">Reference proteome</keyword>
<evidence type="ECO:0000256" key="1">
    <source>
        <dbReference type="ARBA" id="ARBA00022536"/>
    </source>
</evidence>
<dbReference type="InterPro" id="IPR000742">
    <property type="entry name" value="EGF"/>
</dbReference>
<dbReference type="Pfam" id="PF01390">
    <property type="entry name" value="SEA"/>
    <property type="match status" value="1"/>
</dbReference>
<keyword evidence="8" id="KW-0472">Membrane</keyword>
<feature type="domain" description="EGF-like" evidence="10">
    <location>
        <begin position="347"/>
        <end position="381"/>
    </location>
</feature>
<feature type="disulfide bond" evidence="6">
    <location>
        <begin position="141"/>
        <end position="150"/>
    </location>
</feature>
<dbReference type="Pfam" id="PF12661">
    <property type="entry name" value="hEGF"/>
    <property type="match status" value="2"/>
</dbReference>
<comment type="caution">
    <text evidence="6">Lacks conserved residue(s) required for the propagation of feature annotation.</text>
</comment>
<dbReference type="SUPFAM" id="SSF82671">
    <property type="entry name" value="SEA domain"/>
    <property type="match status" value="1"/>
</dbReference>
<dbReference type="Gene3D" id="2.10.25.10">
    <property type="entry name" value="Laminin"/>
    <property type="match status" value="2"/>
</dbReference>
<dbReference type="Proteomes" id="UP000001554">
    <property type="component" value="Chromosome 3"/>
</dbReference>
<dbReference type="InterPro" id="IPR000082">
    <property type="entry name" value="SEA_dom"/>
</dbReference>
<dbReference type="PRINTS" id="PR00011">
    <property type="entry name" value="EGFLAMININ"/>
</dbReference>
<evidence type="ECO:0000256" key="3">
    <source>
        <dbReference type="ARBA" id="ARBA00022737"/>
    </source>
</evidence>
<dbReference type="PROSITE" id="PS50024">
    <property type="entry name" value="SEA"/>
    <property type="match status" value="1"/>
</dbReference>
<dbReference type="InterPro" id="IPR042635">
    <property type="entry name" value="MEGF10/SREC1/2-like"/>
</dbReference>
<feature type="domain" description="EGF-like" evidence="10">
    <location>
        <begin position="307"/>
        <end position="339"/>
    </location>
</feature>
<evidence type="ECO:0000256" key="2">
    <source>
        <dbReference type="ARBA" id="ARBA00022729"/>
    </source>
</evidence>
<dbReference type="InterPro" id="IPR003599">
    <property type="entry name" value="Ig_sub"/>
</dbReference>
<evidence type="ECO:0000259" key="9">
    <source>
        <dbReference type="PROSITE" id="PS50024"/>
    </source>
</evidence>
<dbReference type="InterPro" id="IPR036364">
    <property type="entry name" value="SEA_dom_sf"/>
</dbReference>
<dbReference type="GO" id="GO:0030154">
    <property type="term" value="P:cell differentiation"/>
    <property type="evidence" value="ECO:0007669"/>
    <property type="project" value="UniProtKB-ARBA"/>
</dbReference>
<dbReference type="PROSITE" id="PS00010">
    <property type="entry name" value="ASX_HYDROXYL"/>
    <property type="match status" value="1"/>
</dbReference>
<dbReference type="SMART" id="SM00409">
    <property type="entry name" value="IG"/>
    <property type="match status" value="1"/>
</dbReference>
<dbReference type="SUPFAM" id="SSF57184">
    <property type="entry name" value="Growth factor receptor domain"/>
    <property type="match status" value="1"/>
</dbReference>
<feature type="disulfide bond" evidence="6">
    <location>
        <begin position="371"/>
        <end position="380"/>
    </location>
</feature>
<evidence type="ECO:0000256" key="5">
    <source>
        <dbReference type="ARBA" id="ARBA00023180"/>
    </source>
</evidence>
<accession>A0A9J7KVU2</accession>
<evidence type="ECO:0000256" key="4">
    <source>
        <dbReference type="ARBA" id="ARBA00023157"/>
    </source>
</evidence>
<dbReference type="RefSeq" id="XP_035670935.1">
    <property type="nucleotide sequence ID" value="XM_035815042.1"/>
</dbReference>
<dbReference type="SMART" id="SM00200">
    <property type="entry name" value="SEA"/>
    <property type="match status" value="1"/>
</dbReference>
<keyword evidence="1 6" id="KW-0245">EGF-like domain</keyword>
<dbReference type="PANTHER" id="PTHR24043">
    <property type="entry name" value="SCAVENGER RECEPTOR CLASS F"/>
    <property type="match status" value="1"/>
</dbReference>
<keyword evidence="8" id="KW-1133">Transmembrane helix</keyword>
<dbReference type="CDD" id="cd00055">
    <property type="entry name" value="EGF_Lam"/>
    <property type="match status" value="2"/>
</dbReference>
<feature type="transmembrane region" description="Helical" evidence="8">
    <location>
        <begin position="792"/>
        <end position="814"/>
    </location>
</feature>
<gene>
    <name evidence="13" type="primary">LOC118412281</name>
</gene>
<dbReference type="InterPro" id="IPR002049">
    <property type="entry name" value="LE_dom"/>
</dbReference>
<dbReference type="SMART" id="SM00180">
    <property type="entry name" value="EGF_Lam"/>
    <property type="match status" value="10"/>
</dbReference>
<dbReference type="FunFam" id="2.170.300.10:FF:000041">
    <property type="entry name" value="Tyrosine protein kinase receptor tie-1, putative"/>
    <property type="match status" value="2"/>
</dbReference>
<dbReference type="PROSITE" id="PS00022">
    <property type="entry name" value="EGF_1"/>
    <property type="match status" value="8"/>
</dbReference>
<feature type="region of interest" description="Disordered" evidence="7">
    <location>
        <begin position="886"/>
        <end position="907"/>
    </location>
</feature>
<dbReference type="SMART" id="SM00181">
    <property type="entry name" value="EGF"/>
    <property type="match status" value="11"/>
</dbReference>
<dbReference type="PROSITE" id="PS50026">
    <property type="entry name" value="EGF_3"/>
    <property type="match status" value="5"/>
</dbReference>
<dbReference type="KEGG" id="bfo:118412281"/>
<dbReference type="PROSITE" id="PS01186">
    <property type="entry name" value="EGF_2"/>
    <property type="match status" value="2"/>
</dbReference>
<feature type="domain" description="EGF-like" evidence="10">
    <location>
        <begin position="259"/>
        <end position="294"/>
    </location>
</feature>
<reference evidence="13" key="3">
    <citation type="submission" date="2025-08" db="UniProtKB">
        <authorList>
            <consortium name="RefSeq"/>
        </authorList>
    </citation>
    <scope>IDENTIFICATION</scope>
</reference>
<proteinExistence type="predicted"/>
<reference evidence="12" key="2">
    <citation type="journal article" date="2020" name="Nat. Ecol. Evol.">
        <title>Deeply conserved synteny resolves early events in vertebrate evolution.</title>
        <authorList>
            <person name="Simakov O."/>
            <person name="Marletaz F."/>
            <person name="Yue J.X."/>
            <person name="O'Connell B."/>
            <person name="Jenkins J."/>
            <person name="Brandt A."/>
            <person name="Calef R."/>
            <person name="Tung C.H."/>
            <person name="Huang T.K."/>
            <person name="Schmutz J."/>
            <person name="Satoh N."/>
            <person name="Yu J.K."/>
            <person name="Putnam N.H."/>
            <person name="Green R.E."/>
            <person name="Rokhsar D.S."/>
        </authorList>
    </citation>
    <scope>NUCLEOTIDE SEQUENCE [LARGE SCALE GENOMIC DNA]</scope>
    <source>
        <strain evidence="12">S238N-H82</strain>
    </source>
</reference>
<dbReference type="GO" id="GO:0071944">
    <property type="term" value="C:cell periphery"/>
    <property type="evidence" value="ECO:0007669"/>
    <property type="project" value="UniProtKB-ARBA"/>
</dbReference>
<dbReference type="PANTHER" id="PTHR24043:SF9">
    <property type="entry name" value="MULTIPLE EGF LIKE DOMAINS 11"/>
    <property type="match status" value="1"/>
</dbReference>